<sequence length="85" mass="10073">MRPGGNTMFRKGAWTAQEDMLLKNYIQKYGEGKWHLVALNAGLNRCRKSCRLRWVNYLRPNIKRGDFQEDEVDLILRLHKLLGNR</sequence>
<dbReference type="PANTHER" id="PTHR47999">
    <property type="entry name" value="TRANSCRIPTION FACTOR MYB8-RELATED-RELATED"/>
    <property type="match status" value="1"/>
</dbReference>
<dbReference type="PROSITE" id="PS50090">
    <property type="entry name" value="MYB_LIKE"/>
    <property type="match status" value="1"/>
</dbReference>
<evidence type="ECO:0000313" key="11">
    <source>
        <dbReference type="Proteomes" id="UP000215914"/>
    </source>
</evidence>
<dbReference type="FunFam" id="1.10.10.60:FF:000218">
    <property type="entry name" value="Myb transcription factor"/>
    <property type="match status" value="1"/>
</dbReference>
<dbReference type="SUPFAM" id="SSF46689">
    <property type="entry name" value="Homeodomain-like"/>
    <property type="match status" value="1"/>
</dbReference>
<dbReference type="Proteomes" id="UP000215914">
    <property type="component" value="Chromosome 15"/>
</dbReference>
<dbReference type="Pfam" id="PF00249">
    <property type="entry name" value="Myb_DNA-binding"/>
    <property type="match status" value="1"/>
</dbReference>
<dbReference type="EMBL" id="CM007904">
    <property type="protein sequence ID" value="OTF94610.1"/>
    <property type="molecule type" value="Genomic_DNA"/>
</dbReference>
<keyword evidence="11" id="KW-1185">Reference proteome</keyword>
<protein>
    <submittedName>
        <fullName evidence="10">Putative homeodomain-like protein</fullName>
    </submittedName>
</protein>
<dbReference type="SMART" id="SM00717">
    <property type="entry name" value="SANT"/>
    <property type="match status" value="1"/>
</dbReference>
<proteinExistence type="predicted"/>
<evidence type="ECO:0000256" key="1">
    <source>
        <dbReference type="ARBA" id="ARBA00004123"/>
    </source>
</evidence>
<comment type="subcellular location">
    <subcellularLocation>
        <location evidence="1">Nucleus</location>
    </subcellularLocation>
</comment>
<dbReference type="InterPro" id="IPR001005">
    <property type="entry name" value="SANT/Myb"/>
</dbReference>
<dbReference type="STRING" id="4232.A0A251SB28"/>
<organism evidence="10 11">
    <name type="scientific">Helianthus annuus</name>
    <name type="common">Common sunflower</name>
    <dbReference type="NCBI Taxonomy" id="4232"/>
    <lineage>
        <taxon>Eukaryota</taxon>
        <taxon>Viridiplantae</taxon>
        <taxon>Streptophyta</taxon>
        <taxon>Embryophyta</taxon>
        <taxon>Tracheophyta</taxon>
        <taxon>Spermatophyta</taxon>
        <taxon>Magnoliopsida</taxon>
        <taxon>eudicotyledons</taxon>
        <taxon>Gunneridae</taxon>
        <taxon>Pentapetalae</taxon>
        <taxon>asterids</taxon>
        <taxon>campanulids</taxon>
        <taxon>Asterales</taxon>
        <taxon>Asteraceae</taxon>
        <taxon>Asteroideae</taxon>
        <taxon>Heliantheae alliance</taxon>
        <taxon>Heliantheae</taxon>
        <taxon>Helianthus</taxon>
    </lineage>
</organism>
<feature type="domain" description="HTH myb-type" evidence="9">
    <location>
        <begin position="6"/>
        <end position="62"/>
    </location>
</feature>
<evidence type="ECO:0000259" key="9">
    <source>
        <dbReference type="PROSITE" id="PS51294"/>
    </source>
</evidence>
<keyword evidence="4 10" id="KW-0238">DNA-binding</keyword>
<dbReference type="OMA" id="IITSHAC"/>
<keyword evidence="6" id="KW-0804">Transcription</keyword>
<name>A0A251SB28_HELAN</name>
<reference evidence="11" key="1">
    <citation type="journal article" date="2017" name="Nature">
        <title>The sunflower genome provides insights into oil metabolism, flowering and Asterid evolution.</title>
        <authorList>
            <person name="Badouin H."/>
            <person name="Gouzy J."/>
            <person name="Grassa C.J."/>
            <person name="Murat F."/>
            <person name="Staton S.E."/>
            <person name="Cottret L."/>
            <person name="Lelandais-Briere C."/>
            <person name="Owens G.L."/>
            <person name="Carrere S."/>
            <person name="Mayjonade B."/>
            <person name="Legrand L."/>
            <person name="Gill N."/>
            <person name="Kane N.C."/>
            <person name="Bowers J.E."/>
            <person name="Hubner S."/>
            <person name="Bellec A."/>
            <person name="Berard A."/>
            <person name="Berges H."/>
            <person name="Blanchet N."/>
            <person name="Boniface M.C."/>
            <person name="Brunel D."/>
            <person name="Catrice O."/>
            <person name="Chaidir N."/>
            <person name="Claudel C."/>
            <person name="Donnadieu C."/>
            <person name="Faraut T."/>
            <person name="Fievet G."/>
            <person name="Helmstetter N."/>
            <person name="King M."/>
            <person name="Knapp S.J."/>
            <person name="Lai Z."/>
            <person name="Le Paslier M.C."/>
            <person name="Lippi Y."/>
            <person name="Lorenzon L."/>
            <person name="Mandel J.R."/>
            <person name="Marage G."/>
            <person name="Marchand G."/>
            <person name="Marquand E."/>
            <person name="Bret-Mestries E."/>
            <person name="Morien E."/>
            <person name="Nambeesan S."/>
            <person name="Nguyen T."/>
            <person name="Pegot-Espagnet P."/>
            <person name="Pouilly N."/>
            <person name="Raftis F."/>
            <person name="Sallet E."/>
            <person name="Schiex T."/>
            <person name="Thomas J."/>
            <person name="Vandecasteele C."/>
            <person name="Vares D."/>
            <person name="Vear F."/>
            <person name="Vautrin S."/>
            <person name="Crespi M."/>
            <person name="Mangin B."/>
            <person name="Burke J.M."/>
            <person name="Salse J."/>
            <person name="Munos S."/>
            <person name="Vincourt P."/>
            <person name="Rieseberg L.H."/>
            <person name="Langlade N.B."/>
        </authorList>
    </citation>
    <scope>NUCLEOTIDE SEQUENCE [LARGE SCALE GENOMIC DNA]</scope>
    <source>
        <strain evidence="11">cv. SF193</strain>
    </source>
</reference>
<keyword evidence="5" id="KW-0010">Activator</keyword>
<evidence type="ECO:0000256" key="5">
    <source>
        <dbReference type="ARBA" id="ARBA00023159"/>
    </source>
</evidence>
<evidence type="ECO:0000313" key="10">
    <source>
        <dbReference type="EMBL" id="OTF94610.1"/>
    </source>
</evidence>
<evidence type="ECO:0000259" key="8">
    <source>
        <dbReference type="PROSITE" id="PS50090"/>
    </source>
</evidence>
<evidence type="ECO:0000256" key="6">
    <source>
        <dbReference type="ARBA" id="ARBA00023163"/>
    </source>
</evidence>
<keyword evidence="2" id="KW-0677">Repeat</keyword>
<evidence type="ECO:0000256" key="3">
    <source>
        <dbReference type="ARBA" id="ARBA00023015"/>
    </source>
</evidence>
<dbReference type="InterPro" id="IPR017930">
    <property type="entry name" value="Myb_dom"/>
</dbReference>
<dbReference type="InterPro" id="IPR009057">
    <property type="entry name" value="Homeodomain-like_sf"/>
</dbReference>
<gene>
    <name evidence="10" type="ORF">HannXRQ_Chr15g0474001</name>
</gene>
<evidence type="ECO:0000256" key="4">
    <source>
        <dbReference type="ARBA" id="ARBA00023125"/>
    </source>
</evidence>
<dbReference type="Gene3D" id="1.10.10.60">
    <property type="entry name" value="Homeodomain-like"/>
    <property type="match status" value="1"/>
</dbReference>
<dbReference type="PROSITE" id="PS51294">
    <property type="entry name" value="HTH_MYB"/>
    <property type="match status" value="1"/>
</dbReference>
<dbReference type="AlphaFoldDB" id="A0A251SB28"/>
<evidence type="ECO:0000256" key="2">
    <source>
        <dbReference type="ARBA" id="ARBA00022737"/>
    </source>
</evidence>
<dbReference type="GO" id="GO:0003677">
    <property type="term" value="F:DNA binding"/>
    <property type="evidence" value="ECO:0007669"/>
    <property type="project" value="UniProtKB-KW"/>
</dbReference>
<dbReference type="GO" id="GO:0005634">
    <property type="term" value="C:nucleus"/>
    <property type="evidence" value="ECO:0007669"/>
    <property type="project" value="UniProtKB-SubCell"/>
</dbReference>
<accession>A0A251SB28</accession>
<keyword evidence="10" id="KW-0371">Homeobox</keyword>
<keyword evidence="3" id="KW-0805">Transcription regulation</keyword>
<dbReference type="InterPro" id="IPR015495">
    <property type="entry name" value="Myb_TF_plants"/>
</dbReference>
<keyword evidence="7" id="KW-0539">Nucleus</keyword>
<dbReference type="InParanoid" id="A0A251SB28"/>
<dbReference type="PANTHER" id="PTHR47999:SF24">
    <property type="entry name" value="TRANSCRIPTION FACTOR MYB90"/>
    <property type="match status" value="1"/>
</dbReference>
<evidence type="ECO:0000256" key="7">
    <source>
        <dbReference type="ARBA" id="ARBA00023242"/>
    </source>
</evidence>
<dbReference type="CDD" id="cd00167">
    <property type="entry name" value="SANT"/>
    <property type="match status" value="1"/>
</dbReference>
<feature type="domain" description="Myb-like" evidence="8">
    <location>
        <begin position="6"/>
        <end position="58"/>
    </location>
</feature>
<dbReference type="GO" id="GO:0080090">
    <property type="term" value="P:regulation of primary metabolic process"/>
    <property type="evidence" value="ECO:0007669"/>
    <property type="project" value="UniProtKB-ARBA"/>
</dbReference>